<dbReference type="InterPro" id="IPR005486">
    <property type="entry name" value="Glucokinase_regulatory_CS"/>
</dbReference>
<dbReference type="GO" id="GO:0097367">
    <property type="term" value="F:carbohydrate derivative binding"/>
    <property type="evidence" value="ECO:0007669"/>
    <property type="project" value="InterPro"/>
</dbReference>
<dbReference type="InterPro" id="IPR046348">
    <property type="entry name" value="SIS_dom_sf"/>
</dbReference>
<dbReference type="UniPathway" id="UPA00342"/>
<feature type="active site" description="Proton donor" evidence="3">
    <location>
        <position position="90"/>
    </location>
</feature>
<proteinExistence type="inferred from homology"/>
<protein>
    <recommendedName>
        <fullName evidence="3">N-acetylmuramic acid 6-phosphate etherase</fullName>
        <shortName evidence="3">MurNAc-6-P etherase</shortName>
        <ecNumber evidence="3">4.2.1.126</ecNumber>
    </recommendedName>
    <alternativeName>
        <fullName evidence="3">N-acetylmuramic acid 6-phosphate hydrolase</fullName>
    </alternativeName>
    <alternativeName>
        <fullName evidence="3">N-acetylmuramic acid 6-phosphate lyase</fullName>
    </alternativeName>
</protein>
<sequence length="306" mass="31631">MTGVNERPSPHQPVTELADPRFAHIEDAPVAELTRLMNEADTSVPAAVQRELPRISTAIEAITARMSRGGRLIYIGAGTSGRLGVLDASECGPTFDVGPDEVFAIVAGGPSALVSPSEGAEDDAQAGDHAVVEANIGADDAVVGLASSGRTPFVLGAVRRARERGALTVGISCNAGTELSALVECPVEVVVGPEVISGSTRLKAGTAQKLVLNMISTISMVKLGKTYNGLMVDVRPTNEKLRARAARIVSTLTGAPETEATAVLADSAFDVRTAVLRIQLGLDHAAATARLRAANGRLRVALEAGE</sequence>
<comment type="pathway">
    <text evidence="3">Amino-sugar metabolism; N-acetylmuramate degradation.</text>
</comment>
<keyword evidence="6" id="KW-1185">Reference proteome</keyword>
<dbReference type="SUPFAM" id="SSF53697">
    <property type="entry name" value="SIS domain"/>
    <property type="match status" value="1"/>
</dbReference>
<dbReference type="HAMAP" id="MF_00068">
    <property type="entry name" value="MurQ"/>
    <property type="match status" value="1"/>
</dbReference>
<dbReference type="GO" id="GO:0046348">
    <property type="term" value="P:amino sugar catabolic process"/>
    <property type="evidence" value="ECO:0007669"/>
    <property type="project" value="InterPro"/>
</dbReference>
<dbReference type="RefSeq" id="WP_163819581.1">
    <property type="nucleotide sequence ID" value="NZ_JAAGOB010000008.1"/>
</dbReference>
<dbReference type="GO" id="GO:0097173">
    <property type="term" value="P:N-acetylmuramic acid catabolic process"/>
    <property type="evidence" value="ECO:0007669"/>
    <property type="project" value="UniProtKB-UniPathway"/>
</dbReference>
<accession>A0A6N9YP79</accession>
<dbReference type="NCBIfam" id="TIGR00274">
    <property type="entry name" value="N-acetylmuramic acid 6-phosphate etherase"/>
    <property type="match status" value="1"/>
</dbReference>
<keyword evidence="1 3" id="KW-0456">Lyase</keyword>
<comment type="similarity">
    <text evidence="3">Belongs to the GCKR-like family. MurNAc-6-P etherase subfamily.</text>
</comment>
<dbReference type="EMBL" id="JAAGOB010000008">
    <property type="protein sequence ID" value="NED96803.1"/>
    <property type="molecule type" value="Genomic_DNA"/>
</dbReference>
<dbReference type="AlphaFoldDB" id="A0A6N9YP79"/>
<dbReference type="InterPro" id="IPR001347">
    <property type="entry name" value="SIS_dom"/>
</dbReference>
<dbReference type="Proteomes" id="UP000469185">
    <property type="component" value="Unassembled WGS sequence"/>
</dbReference>
<name>A0A6N9YP79_9ACTN</name>
<gene>
    <name evidence="3 5" type="primary">murQ</name>
    <name evidence="5" type="ORF">G1H11_15950</name>
</gene>
<comment type="function">
    <text evidence="3">Specifically catalyzes the cleavage of the D-lactyl ether substituent of MurNAc 6-phosphate, producing GlcNAc 6-phosphate and D-lactate.</text>
</comment>
<dbReference type="InterPro" id="IPR040190">
    <property type="entry name" value="MURQ/GCKR"/>
</dbReference>
<keyword evidence="2 3" id="KW-0119">Carbohydrate metabolism</keyword>
<dbReference type="NCBIfam" id="NF009222">
    <property type="entry name" value="PRK12570.1"/>
    <property type="match status" value="1"/>
</dbReference>
<comment type="miscellaneous">
    <text evidence="3">A lyase-type mechanism (elimination/hydration) is suggested for the cleavage of the lactyl ether bond of MurNAc 6-phosphate, with the formation of an alpha,beta-unsaturated aldehyde intermediate with (E)-stereochemistry, followed by the syn addition of water to give product.</text>
</comment>
<feature type="active site" evidence="3">
    <location>
        <position position="121"/>
    </location>
</feature>
<dbReference type="EC" id="4.2.1.126" evidence="3"/>
<comment type="caution">
    <text evidence="5">The sequence shown here is derived from an EMBL/GenBank/DDBJ whole genome shotgun (WGS) entry which is preliminary data.</text>
</comment>
<dbReference type="Gene3D" id="3.40.50.10490">
    <property type="entry name" value="Glucose-6-phosphate isomerase like protein, domain 1"/>
    <property type="match status" value="1"/>
</dbReference>
<reference evidence="5 6" key="1">
    <citation type="submission" date="2020-02" db="EMBL/GenBank/DDBJ databases">
        <authorList>
            <person name="Li X.-J."/>
            <person name="Feng X.-M."/>
        </authorList>
    </citation>
    <scope>NUCLEOTIDE SEQUENCE [LARGE SCALE GENOMIC DNA]</scope>
    <source>
        <strain evidence="5 6">CGMCC 4.7225</strain>
    </source>
</reference>
<dbReference type="PROSITE" id="PS51464">
    <property type="entry name" value="SIS"/>
    <property type="match status" value="1"/>
</dbReference>
<dbReference type="PANTHER" id="PTHR10088">
    <property type="entry name" value="GLUCOKINASE REGULATORY PROTEIN"/>
    <property type="match status" value="1"/>
</dbReference>
<dbReference type="PROSITE" id="PS01272">
    <property type="entry name" value="GCKR"/>
    <property type="match status" value="1"/>
</dbReference>
<organism evidence="5 6">
    <name type="scientific">Phytoactinopolyspora alkaliphila</name>
    <dbReference type="NCBI Taxonomy" id="1783498"/>
    <lineage>
        <taxon>Bacteria</taxon>
        <taxon>Bacillati</taxon>
        <taxon>Actinomycetota</taxon>
        <taxon>Actinomycetes</taxon>
        <taxon>Jiangellales</taxon>
        <taxon>Jiangellaceae</taxon>
        <taxon>Phytoactinopolyspora</taxon>
    </lineage>
</organism>
<dbReference type="PANTHER" id="PTHR10088:SF4">
    <property type="entry name" value="GLUCOKINASE REGULATORY PROTEIN"/>
    <property type="match status" value="1"/>
</dbReference>
<dbReference type="Gene3D" id="1.10.8.1080">
    <property type="match status" value="1"/>
</dbReference>
<dbReference type="GO" id="GO:0009254">
    <property type="term" value="P:peptidoglycan turnover"/>
    <property type="evidence" value="ECO:0007669"/>
    <property type="project" value="TreeGrafter"/>
</dbReference>
<evidence type="ECO:0000259" key="4">
    <source>
        <dbReference type="PROSITE" id="PS51464"/>
    </source>
</evidence>
<dbReference type="GO" id="GO:0016835">
    <property type="term" value="F:carbon-oxygen lyase activity"/>
    <property type="evidence" value="ECO:0007669"/>
    <property type="project" value="UniProtKB-UniRule"/>
</dbReference>
<comment type="catalytic activity">
    <reaction evidence="3">
        <text>N-acetyl-D-muramate 6-phosphate + H2O = N-acetyl-D-glucosamine 6-phosphate + (R)-lactate</text>
        <dbReference type="Rhea" id="RHEA:26410"/>
        <dbReference type="ChEBI" id="CHEBI:15377"/>
        <dbReference type="ChEBI" id="CHEBI:16004"/>
        <dbReference type="ChEBI" id="CHEBI:57513"/>
        <dbReference type="ChEBI" id="CHEBI:58722"/>
        <dbReference type="EC" id="4.2.1.126"/>
    </reaction>
</comment>
<dbReference type="FunFam" id="3.40.50.10490:FF:000014">
    <property type="entry name" value="N-acetylmuramic acid 6-phosphate etherase"/>
    <property type="match status" value="1"/>
</dbReference>
<evidence type="ECO:0000256" key="2">
    <source>
        <dbReference type="ARBA" id="ARBA00023277"/>
    </source>
</evidence>
<dbReference type="InterPro" id="IPR005488">
    <property type="entry name" value="Etherase_MurQ"/>
</dbReference>
<dbReference type="CDD" id="cd05007">
    <property type="entry name" value="SIS_Etherase"/>
    <property type="match status" value="1"/>
</dbReference>
<dbReference type="NCBIfam" id="NF003915">
    <property type="entry name" value="PRK05441.1"/>
    <property type="match status" value="1"/>
</dbReference>
<feature type="domain" description="SIS" evidence="4">
    <location>
        <begin position="62"/>
        <end position="225"/>
    </location>
</feature>
<dbReference type="GO" id="GO:0016803">
    <property type="term" value="F:ether hydrolase activity"/>
    <property type="evidence" value="ECO:0007669"/>
    <property type="project" value="TreeGrafter"/>
</dbReference>
<comment type="subunit">
    <text evidence="3">Homodimer.</text>
</comment>
<evidence type="ECO:0000256" key="1">
    <source>
        <dbReference type="ARBA" id="ARBA00023239"/>
    </source>
</evidence>
<dbReference type="Pfam" id="PF22645">
    <property type="entry name" value="GKRP_SIS_N"/>
    <property type="match status" value="1"/>
</dbReference>
<evidence type="ECO:0000256" key="3">
    <source>
        <dbReference type="HAMAP-Rule" id="MF_00068"/>
    </source>
</evidence>
<evidence type="ECO:0000313" key="6">
    <source>
        <dbReference type="Proteomes" id="UP000469185"/>
    </source>
</evidence>
<evidence type="ECO:0000313" key="5">
    <source>
        <dbReference type="EMBL" id="NED96803.1"/>
    </source>
</evidence>